<comment type="caution">
    <text evidence="1">The sequence shown here is derived from an EMBL/GenBank/DDBJ whole genome shotgun (WGS) entry which is preliminary data.</text>
</comment>
<gene>
    <name evidence="1" type="ORF">GMARGA_LOCUS24930</name>
</gene>
<evidence type="ECO:0000313" key="2">
    <source>
        <dbReference type="Proteomes" id="UP000789901"/>
    </source>
</evidence>
<evidence type="ECO:0000313" key="1">
    <source>
        <dbReference type="EMBL" id="CAG8809639.1"/>
    </source>
</evidence>
<reference evidence="1 2" key="1">
    <citation type="submission" date="2021-06" db="EMBL/GenBank/DDBJ databases">
        <authorList>
            <person name="Kallberg Y."/>
            <person name="Tangrot J."/>
            <person name="Rosling A."/>
        </authorList>
    </citation>
    <scope>NUCLEOTIDE SEQUENCE [LARGE SCALE GENOMIC DNA]</scope>
    <source>
        <strain evidence="1 2">120-4 pot B 10/14</strain>
    </source>
</reference>
<accession>A0ABN7W0R2</accession>
<keyword evidence="2" id="KW-1185">Reference proteome</keyword>
<dbReference type="Proteomes" id="UP000789901">
    <property type="component" value="Unassembled WGS sequence"/>
</dbReference>
<organism evidence="1 2">
    <name type="scientific">Gigaspora margarita</name>
    <dbReference type="NCBI Taxonomy" id="4874"/>
    <lineage>
        <taxon>Eukaryota</taxon>
        <taxon>Fungi</taxon>
        <taxon>Fungi incertae sedis</taxon>
        <taxon>Mucoromycota</taxon>
        <taxon>Glomeromycotina</taxon>
        <taxon>Glomeromycetes</taxon>
        <taxon>Diversisporales</taxon>
        <taxon>Gigasporaceae</taxon>
        <taxon>Gigaspora</taxon>
    </lineage>
</organism>
<name>A0ABN7W0R2_GIGMA</name>
<protein>
    <submittedName>
        <fullName evidence="1">40290_t:CDS:1</fullName>
    </submittedName>
</protein>
<feature type="non-terminal residue" evidence="1">
    <location>
        <position position="211"/>
    </location>
</feature>
<proteinExistence type="predicted"/>
<dbReference type="EMBL" id="CAJVQB010026960">
    <property type="protein sequence ID" value="CAG8809639.1"/>
    <property type="molecule type" value="Genomic_DNA"/>
</dbReference>
<sequence length="211" mass="24933">MGKRLANIEIRNLLNAKDLEKGTQALRKLNLWYLEQIITRQDNIMLTWQQIKRVHGIEMKGKMPQCIKEVFIQVDKINETQIKPGKRKLLHKRSKKEWVIGKKENSIRPFLGKMEKILDKKMHILEWEETDKENLSHNSPLRSSIVPTSKILKVKKNEVEDVSSWIKQKNEGAWAMTISLKHLKNLIAPEKNPFERKESKIEHVVLMENWD</sequence>